<name>A0A091E955_FUKDA</name>
<evidence type="ECO:0000313" key="1">
    <source>
        <dbReference type="EMBL" id="KFO31701.1"/>
    </source>
</evidence>
<organism evidence="1 2">
    <name type="scientific">Fukomys damarensis</name>
    <name type="common">Damaraland mole rat</name>
    <name type="synonym">Cryptomys damarensis</name>
    <dbReference type="NCBI Taxonomy" id="885580"/>
    <lineage>
        <taxon>Eukaryota</taxon>
        <taxon>Metazoa</taxon>
        <taxon>Chordata</taxon>
        <taxon>Craniata</taxon>
        <taxon>Vertebrata</taxon>
        <taxon>Euteleostomi</taxon>
        <taxon>Mammalia</taxon>
        <taxon>Eutheria</taxon>
        <taxon>Euarchontoglires</taxon>
        <taxon>Glires</taxon>
        <taxon>Rodentia</taxon>
        <taxon>Hystricomorpha</taxon>
        <taxon>Bathyergidae</taxon>
        <taxon>Fukomys</taxon>
    </lineage>
</organism>
<keyword evidence="2" id="KW-1185">Reference proteome</keyword>
<dbReference type="Proteomes" id="UP000028990">
    <property type="component" value="Unassembled WGS sequence"/>
</dbReference>
<dbReference type="AlphaFoldDB" id="A0A091E955"/>
<accession>A0A091E955</accession>
<proteinExistence type="predicted"/>
<sequence>MRIPKKIVAVQQECDSGRVELCSLWRSFTIIMGLALNCSGHGINYSAWNLKRYGGVMPWFVTVFVCKQFGSQTETFCKILFLSANSISGDRCDPSCRLSSTNTNVAIFSKIVEQ</sequence>
<evidence type="ECO:0000313" key="2">
    <source>
        <dbReference type="Proteomes" id="UP000028990"/>
    </source>
</evidence>
<protein>
    <submittedName>
        <fullName evidence="1">Uncharacterized protein</fullName>
    </submittedName>
</protein>
<gene>
    <name evidence="1" type="ORF">H920_06900</name>
</gene>
<reference evidence="1 2" key="1">
    <citation type="submission" date="2013-11" db="EMBL/GenBank/DDBJ databases">
        <title>The Damaraland mole rat (Fukomys damarensis) genome and evolution of African mole rats.</title>
        <authorList>
            <person name="Gladyshev V.N."/>
            <person name="Fang X."/>
        </authorList>
    </citation>
    <scope>NUCLEOTIDE SEQUENCE [LARGE SCALE GENOMIC DNA]</scope>
    <source>
        <tissue evidence="1">Liver</tissue>
    </source>
</reference>
<dbReference type="EMBL" id="KN122248">
    <property type="protein sequence ID" value="KFO31701.1"/>
    <property type="molecule type" value="Genomic_DNA"/>
</dbReference>